<feature type="region of interest" description="Disordered" evidence="1">
    <location>
        <begin position="27"/>
        <end position="91"/>
    </location>
</feature>
<evidence type="ECO:0000313" key="2">
    <source>
        <dbReference type="EMBL" id="EDN92018.1"/>
    </source>
</evidence>
<dbReference type="RefSeq" id="XP_001591254.1">
    <property type="nucleotide sequence ID" value="XM_001591204.1"/>
</dbReference>
<reference evidence="3" key="1">
    <citation type="journal article" date="2011" name="PLoS Genet.">
        <title>Genomic analysis of the necrotrophic fungal pathogens Sclerotinia sclerotiorum and Botrytis cinerea.</title>
        <authorList>
            <person name="Amselem J."/>
            <person name="Cuomo C.A."/>
            <person name="van Kan J.A."/>
            <person name="Viaud M."/>
            <person name="Benito E.P."/>
            <person name="Couloux A."/>
            <person name="Coutinho P.M."/>
            <person name="de Vries R.P."/>
            <person name="Dyer P.S."/>
            <person name="Fillinger S."/>
            <person name="Fournier E."/>
            <person name="Gout L."/>
            <person name="Hahn M."/>
            <person name="Kohn L."/>
            <person name="Lapalu N."/>
            <person name="Plummer K.M."/>
            <person name="Pradier J.M."/>
            <person name="Quevillon E."/>
            <person name="Sharon A."/>
            <person name="Simon A."/>
            <person name="ten Have A."/>
            <person name="Tudzynski B."/>
            <person name="Tudzynski P."/>
            <person name="Wincker P."/>
            <person name="Andrew M."/>
            <person name="Anthouard V."/>
            <person name="Beever R.E."/>
            <person name="Beffa R."/>
            <person name="Benoit I."/>
            <person name="Bouzid O."/>
            <person name="Brault B."/>
            <person name="Chen Z."/>
            <person name="Choquer M."/>
            <person name="Collemare J."/>
            <person name="Cotton P."/>
            <person name="Danchin E.G."/>
            <person name="Da Silva C."/>
            <person name="Gautier A."/>
            <person name="Giraud C."/>
            <person name="Giraud T."/>
            <person name="Gonzalez C."/>
            <person name="Grossetete S."/>
            <person name="Guldener U."/>
            <person name="Henrissat B."/>
            <person name="Howlett B.J."/>
            <person name="Kodira C."/>
            <person name="Kretschmer M."/>
            <person name="Lappartient A."/>
            <person name="Leroch M."/>
            <person name="Levis C."/>
            <person name="Mauceli E."/>
            <person name="Neuveglise C."/>
            <person name="Oeser B."/>
            <person name="Pearson M."/>
            <person name="Poulain J."/>
            <person name="Poussereau N."/>
            <person name="Quesneville H."/>
            <person name="Rascle C."/>
            <person name="Schumacher J."/>
            <person name="Segurens B."/>
            <person name="Sexton A."/>
            <person name="Silva E."/>
            <person name="Sirven C."/>
            <person name="Soanes D.M."/>
            <person name="Talbot N.J."/>
            <person name="Templeton M."/>
            <person name="Yandava C."/>
            <person name="Yarden O."/>
            <person name="Zeng Q."/>
            <person name="Rollins J.A."/>
            <person name="Lebrun M.H."/>
            <person name="Dickman M."/>
        </authorList>
    </citation>
    <scope>NUCLEOTIDE SEQUENCE [LARGE SCALE GENOMIC DNA]</scope>
    <source>
        <strain evidence="3">ATCC 18683 / 1980 / Ss-1</strain>
    </source>
</reference>
<protein>
    <submittedName>
        <fullName evidence="2">Uncharacterized protein</fullName>
    </submittedName>
</protein>
<evidence type="ECO:0000313" key="3">
    <source>
        <dbReference type="Proteomes" id="UP000001312"/>
    </source>
</evidence>
<evidence type="ECO:0000256" key="1">
    <source>
        <dbReference type="SAM" id="MobiDB-lite"/>
    </source>
</evidence>
<dbReference type="KEGG" id="ssl:SS1G_07880"/>
<dbReference type="Proteomes" id="UP000001312">
    <property type="component" value="Unassembled WGS sequence"/>
</dbReference>
<accession>A7ERC6</accession>
<gene>
    <name evidence="2" type="ORF">SS1G_07880</name>
</gene>
<dbReference type="EMBL" id="CH476630">
    <property type="protein sequence ID" value="EDN92018.1"/>
    <property type="molecule type" value="Genomic_DNA"/>
</dbReference>
<dbReference type="AlphaFoldDB" id="A7ERC6"/>
<name>A7ERC6_SCLS1</name>
<dbReference type="GeneID" id="5487577"/>
<organism evidence="2 3">
    <name type="scientific">Sclerotinia sclerotiorum (strain ATCC 18683 / 1980 / Ss-1)</name>
    <name type="common">White mold</name>
    <name type="synonym">Whetzelinia sclerotiorum</name>
    <dbReference type="NCBI Taxonomy" id="665079"/>
    <lineage>
        <taxon>Eukaryota</taxon>
        <taxon>Fungi</taxon>
        <taxon>Dikarya</taxon>
        <taxon>Ascomycota</taxon>
        <taxon>Pezizomycotina</taxon>
        <taxon>Leotiomycetes</taxon>
        <taxon>Helotiales</taxon>
        <taxon>Sclerotiniaceae</taxon>
        <taxon>Sclerotinia</taxon>
    </lineage>
</organism>
<sequence length="122" mass="13530">MLEIPEIDKKGKICTIVYALAHGRTEIGNADNDPTKYSEAELTNGKLSPKPEVEKPNRGARKLNTAAKPESVPSGPRWPKRGTMEIKESTETSNLDLGRYSSPGIFFLYEEIPLAFIDILQV</sequence>
<proteinExistence type="predicted"/>
<keyword evidence="3" id="KW-1185">Reference proteome</keyword>
<dbReference type="InParanoid" id="A7ERC6"/>